<dbReference type="Proteomes" id="UP000266861">
    <property type="component" value="Unassembled WGS sequence"/>
</dbReference>
<dbReference type="OrthoDB" id="2409026at2759"/>
<accession>A0A397HBT0</accession>
<dbReference type="Pfam" id="PF13843">
    <property type="entry name" value="DDE_Tnp_1_7"/>
    <property type="match status" value="1"/>
</dbReference>
<dbReference type="PANTHER" id="PTHR46599:SF3">
    <property type="entry name" value="PIGGYBAC TRANSPOSABLE ELEMENT-DERIVED PROTEIN 4"/>
    <property type="match status" value="1"/>
</dbReference>
<evidence type="ECO:0000313" key="3">
    <source>
        <dbReference type="Proteomes" id="UP000266861"/>
    </source>
</evidence>
<organism evidence="2 3">
    <name type="scientific">Diversispora epigaea</name>
    <dbReference type="NCBI Taxonomy" id="1348612"/>
    <lineage>
        <taxon>Eukaryota</taxon>
        <taxon>Fungi</taxon>
        <taxon>Fungi incertae sedis</taxon>
        <taxon>Mucoromycota</taxon>
        <taxon>Glomeromycotina</taxon>
        <taxon>Glomeromycetes</taxon>
        <taxon>Diversisporales</taxon>
        <taxon>Diversisporaceae</taxon>
        <taxon>Diversispora</taxon>
    </lineage>
</organism>
<dbReference type="InterPro" id="IPR029526">
    <property type="entry name" value="PGBD"/>
</dbReference>
<name>A0A397HBT0_9GLOM</name>
<evidence type="ECO:0000313" key="2">
    <source>
        <dbReference type="EMBL" id="RHZ60427.1"/>
    </source>
</evidence>
<dbReference type="PANTHER" id="PTHR46599">
    <property type="entry name" value="PIGGYBAC TRANSPOSABLE ELEMENT-DERIVED PROTEIN 4"/>
    <property type="match status" value="1"/>
</dbReference>
<protein>
    <recommendedName>
        <fullName evidence="1">PiggyBac transposable element-derived protein domain-containing protein</fullName>
    </recommendedName>
</protein>
<dbReference type="AlphaFoldDB" id="A0A397HBT0"/>
<reference evidence="2 3" key="1">
    <citation type="submission" date="2018-08" db="EMBL/GenBank/DDBJ databases">
        <title>Genome and evolution of the arbuscular mycorrhizal fungus Diversispora epigaea (formerly Glomus versiforme) and its bacterial endosymbionts.</title>
        <authorList>
            <person name="Sun X."/>
            <person name="Fei Z."/>
            <person name="Harrison M."/>
        </authorList>
    </citation>
    <scope>NUCLEOTIDE SEQUENCE [LARGE SCALE GENOMIC DNA]</scope>
    <source>
        <strain evidence="2 3">IT104</strain>
    </source>
</reference>
<dbReference type="EMBL" id="PQFF01000323">
    <property type="protein sequence ID" value="RHZ60427.1"/>
    <property type="molecule type" value="Genomic_DNA"/>
</dbReference>
<proteinExistence type="predicted"/>
<sequence>MTYVKCTDICDYWFIKQETARVSLAFDQYMSHQRFRNIIKYLTLTDVLANEDPFHFARQFHNAFNENLAKVILPGPYLCMDESMCQWMGKIPKKPHPIGCEFKALADTQINLFLRLDPTEPSEYAIKKNFSDQYPATVASMLRLHRYWPKNIPHDITDALENTYGSIGVNDVKFHRPVVFDKYNEFRLAIDIFNNLRDNTLSYHDVLVLKCSVDRIFAFYLSVAEVNSFSAYCQFVPGKKNMKHVNFRKQLARSIFDCYSDKTIAERIKKR</sequence>
<comment type="caution">
    <text evidence="2">The sequence shown here is derived from an EMBL/GenBank/DDBJ whole genome shotgun (WGS) entry which is preliminary data.</text>
</comment>
<keyword evidence="3" id="KW-1185">Reference proteome</keyword>
<evidence type="ECO:0000259" key="1">
    <source>
        <dbReference type="Pfam" id="PF13843"/>
    </source>
</evidence>
<feature type="domain" description="PiggyBac transposable element-derived protein" evidence="1">
    <location>
        <begin position="1"/>
        <end position="124"/>
    </location>
</feature>
<gene>
    <name evidence="2" type="ORF">Glove_353g35</name>
</gene>